<organism evidence="2 3">
    <name type="scientific">Clostridium botulinum B2 450</name>
    <dbReference type="NCBI Taxonomy" id="1379739"/>
    <lineage>
        <taxon>Bacteria</taxon>
        <taxon>Bacillati</taxon>
        <taxon>Bacillota</taxon>
        <taxon>Clostridia</taxon>
        <taxon>Eubacteriales</taxon>
        <taxon>Clostridiaceae</taxon>
        <taxon>Clostridium</taxon>
    </lineage>
</organism>
<dbReference type="Proteomes" id="UP000032250">
    <property type="component" value="Unassembled WGS sequence"/>
</dbReference>
<sequence length="233" mass="26832">MRYTRYDIRKRNKSNFTFFLIITLVLVLAFILGTVIFNLVSPSNIKKGNTITKDNTNIVRSKDNKSNSSNYIIIQRGIYAKKENVSGVLNSLKPYGNIFTIEDNGKTRVFLGIYEEDEGIKLMKKLTDNKIDNSKMTFVINKKDLCDAEISEIITAYIKIVNKLSEKDVKSVKTEEIKKWVSSLDKVEKDSSNIKTLNNLKEHINKLPKDLTKDQSSKSYIFIYNILKEINNK</sequence>
<dbReference type="HOGENOM" id="CLU_101302_0_0_9"/>
<reference evidence="2 3" key="1">
    <citation type="submission" date="2014-06" db="EMBL/GenBank/DDBJ databases">
        <title>Genome characterization of distinct group I Clostridium botulinum lineages.</title>
        <authorList>
            <person name="Giordani F."/>
            <person name="Anselmo A."/>
            <person name="Fillo S."/>
            <person name="Palozzi A.M."/>
            <person name="Fortunato A."/>
            <person name="Gentile B."/>
            <person name="Ciammaruconi A."/>
            <person name="Anniballi F."/>
            <person name="De Medici D."/>
            <person name="Lista F."/>
        </authorList>
    </citation>
    <scope>NUCLEOTIDE SEQUENCE [LARGE SCALE GENOMIC DNA]</scope>
    <source>
        <strain evidence="2 3">B2 450</strain>
    </source>
</reference>
<keyword evidence="1" id="KW-1133">Transmembrane helix</keyword>
<evidence type="ECO:0000313" key="2">
    <source>
        <dbReference type="EMBL" id="KIS24791.1"/>
    </source>
</evidence>
<evidence type="ECO:0000313" key="3">
    <source>
        <dbReference type="Proteomes" id="UP000032250"/>
    </source>
</evidence>
<dbReference type="AlphaFoldDB" id="A0A0D1C141"/>
<keyword evidence="1" id="KW-0472">Membrane</keyword>
<accession>A0A0D1C141</accession>
<dbReference type="PATRIC" id="fig|1379739.3.peg.3360"/>
<evidence type="ECO:0000256" key="1">
    <source>
        <dbReference type="SAM" id="Phobius"/>
    </source>
</evidence>
<dbReference type="OrthoDB" id="1936130at2"/>
<name>A0A0D1C141_CLOBO</name>
<comment type="caution">
    <text evidence="2">The sequence shown here is derived from an EMBL/GenBank/DDBJ whole genome shotgun (WGS) entry which is preliminary data.</text>
</comment>
<gene>
    <name evidence="2" type="ORF">N495_14820</name>
</gene>
<protein>
    <submittedName>
        <fullName evidence="2">Membrane protein</fullName>
    </submittedName>
</protein>
<dbReference type="EMBL" id="JXSU01000007">
    <property type="protein sequence ID" value="KIS24791.1"/>
    <property type="molecule type" value="Genomic_DNA"/>
</dbReference>
<feature type="transmembrane region" description="Helical" evidence="1">
    <location>
        <begin position="16"/>
        <end position="40"/>
    </location>
</feature>
<dbReference type="RefSeq" id="WP_043032255.1">
    <property type="nucleotide sequence ID" value="NZ_JXSU01000007.1"/>
</dbReference>
<keyword evidence="1" id="KW-0812">Transmembrane</keyword>
<proteinExistence type="predicted"/>